<evidence type="ECO:0000313" key="8">
    <source>
        <dbReference type="Proteomes" id="UP000663833"/>
    </source>
</evidence>
<evidence type="ECO:0000313" key="7">
    <source>
        <dbReference type="EMBL" id="CAF3632111.1"/>
    </source>
</evidence>
<keyword evidence="3" id="KW-0652">Protein synthesis inhibitor</keyword>
<dbReference type="GO" id="GO:0008190">
    <property type="term" value="F:eukaryotic initiation factor 4E binding"/>
    <property type="evidence" value="ECO:0007669"/>
    <property type="project" value="InterPro"/>
</dbReference>
<dbReference type="EMBL" id="CAJNYT010004111">
    <property type="protein sequence ID" value="CAF3632111.1"/>
    <property type="molecule type" value="Genomic_DNA"/>
</dbReference>
<accession>A0A817XZT1</accession>
<dbReference type="Pfam" id="PF05456">
    <property type="entry name" value="eIF_4EBP"/>
    <property type="match status" value="1"/>
</dbReference>
<dbReference type="Proteomes" id="UP000663872">
    <property type="component" value="Unassembled WGS sequence"/>
</dbReference>
<reference evidence="5" key="1">
    <citation type="submission" date="2021-02" db="EMBL/GenBank/DDBJ databases">
        <authorList>
            <person name="Nowell W R."/>
        </authorList>
    </citation>
    <scope>NUCLEOTIDE SEQUENCE</scope>
</reference>
<dbReference type="EMBL" id="CAJNYD010001871">
    <property type="protein sequence ID" value="CAF3373002.1"/>
    <property type="molecule type" value="Genomic_DNA"/>
</dbReference>
<dbReference type="Proteomes" id="UP000663865">
    <property type="component" value="Unassembled WGS sequence"/>
</dbReference>
<comment type="caution">
    <text evidence="5">The sequence shown here is derived from an EMBL/GenBank/DDBJ whole genome shotgun (WGS) entry which is preliminary data.</text>
</comment>
<evidence type="ECO:0000256" key="1">
    <source>
        <dbReference type="ARBA" id="ARBA00005480"/>
    </source>
</evidence>
<comment type="similarity">
    <text evidence="1">Belongs to the eIF4E-binding protein family.</text>
</comment>
<name>A0A817XZT1_9BILA</name>
<dbReference type="Proteomes" id="UP000663833">
    <property type="component" value="Unassembled WGS sequence"/>
</dbReference>
<dbReference type="InterPro" id="IPR008606">
    <property type="entry name" value="EIF4EBP"/>
</dbReference>
<proteinExistence type="inferred from homology"/>
<evidence type="ECO:0000313" key="5">
    <source>
        <dbReference type="EMBL" id="CAF3373002.1"/>
    </source>
</evidence>
<dbReference type="AlphaFoldDB" id="A0A817XZT1"/>
<evidence type="ECO:0000256" key="4">
    <source>
        <dbReference type="SAM" id="MobiDB-lite"/>
    </source>
</evidence>
<dbReference type="EMBL" id="CAJNYV010002751">
    <property type="protein sequence ID" value="CAF3498910.1"/>
    <property type="molecule type" value="Genomic_DNA"/>
</dbReference>
<keyword evidence="2" id="KW-0810">Translation regulation</keyword>
<evidence type="ECO:0000256" key="3">
    <source>
        <dbReference type="ARBA" id="ARBA00023193"/>
    </source>
</evidence>
<gene>
    <name evidence="7" type="ORF">GRG538_LOCUS24217</name>
    <name evidence="6" type="ORF">KIK155_LOCUS15652</name>
    <name evidence="5" type="ORF">LUA448_LOCUS15032</name>
</gene>
<dbReference type="GO" id="GO:0045947">
    <property type="term" value="P:negative regulation of translational initiation"/>
    <property type="evidence" value="ECO:0007669"/>
    <property type="project" value="InterPro"/>
</dbReference>
<dbReference type="PANTHER" id="PTHR12669:SF12">
    <property type="entry name" value="EUKARYOTIC TRANSLATION INITIATION FACTOR 4E-BINDING PROTEIN"/>
    <property type="match status" value="1"/>
</dbReference>
<dbReference type="PANTHER" id="PTHR12669">
    <property type="entry name" value="EUKARYOTIC TRANSLATION INITIATION FACTOR 4E-BINDING PROTEIN"/>
    <property type="match status" value="1"/>
</dbReference>
<evidence type="ECO:0000256" key="2">
    <source>
        <dbReference type="ARBA" id="ARBA00022845"/>
    </source>
</evidence>
<organism evidence="5 8">
    <name type="scientific">Rotaria socialis</name>
    <dbReference type="NCBI Taxonomy" id="392032"/>
    <lineage>
        <taxon>Eukaryota</taxon>
        <taxon>Metazoa</taxon>
        <taxon>Spiralia</taxon>
        <taxon>Gnathifera</taxon>
        <taxon>Rotifera</taxon>
        <taxon>Eurotatoria</taxon>
        <taxon>Bdelloidea</taxon>
        <taxon>Philodinida</taxon>
        <taxon>Philodinidae</taxon>
        <taxon>Rotaria</taxon>
    </lineage>
</organism>
<dbReference type="GO" id="GO:0005737">
    <property type="term" value="C:cytoplasm"/>
    <property type="evidence" value="ECO:0007669"/>
    <property type="project" value="TreeGrafter"/>
</dbReference>
<sequence length="124" mass="14415">MRNSERMSNYRHSVHYEKDISSNSREISECSLYSATPGGTRIYYDRMFLLSRRESPIAQSPPLNLPYIAKVTLITEPFTTNDIVEHDNNKNYASKAMIDIDISLSERKRSTSEKKDHDQFSMDM</sequence>
<evidence type="ECO:0000313" key="6">
    <source>
        <dbReference type="EMBL" id="CAF3498910.1"/>
    </source>
</evidence>
<protein>
    <submittedName>
        <fullName evidence="5">Uncharacterized protein</fullName>
    </submittedName>
</protein>
<feature type="region of interest" description="Disordered" evidence="4">
    <location>
        <begin position="105"/>
        <end position="124"/>
    </location>
</feature>